<dbReference type="PANTHER" id="PTHR47149:SF1">
    <property type="entry name" value="F-BOX PROTEIN RMF"/>
    <property type="match status" value="1"/>
</dbReference>
<dbReference type="AlphaFoldDB" id="A0AAD5ZNP3"/>
<dbReference type="PANTHER" id="PTHR47149">
    <property type="entry name" value="F-BOX PROTEIN RMF"/>
    <property type="match status" value="1"/>
</dbReference>
<name>A0AAD5ZNP3_9POAL</name>
<dbReference type="GO" id="GO:0061458">
    <property type="term" value="P:reproductive system development"/>
    <property type="evidence" value="ECO:0007669"/>
    <property type="project" value="TreeGrafter"/>
</dbReference>
<accession>A0AAD5ZNP3</accession>
<protein>
    <submittedName>
        <fullName evidence="1">Uncharacterized protein</fullName>
    </submittedName>
</protein>
<gene>
    <name evidence="1" type="ORF">LUZ61_004850</name>
</gene>
<evidence type="ECO:0000313" key="1">
    <source>
        <dbReference type="EMBL" id="KAJ3701145.1"/>
    </source>
</evidence>
<dbReference type="GO" id="GO:0005634">
    <property type="term" value="C:nucleus"/>
    <property type="evidence" value="ECO:0007669"/>
    <property type="project" value="TreeGrafter"/>
</dbReference>
<sequence length="299" mass="34086">MCPLFGCASPRLIKFVKFPCSKFDHKTGFHYAAVWMVSHGSVDRGGKTHGSKRIDGSHSFSFRNQDKHIAWKRLRAFYIESPFVLLTETLHLPISLRPPGTYLKLPIELFGLSWKRLRHFYIESPFVHLMQALNLPSWLPPLPGTYLKLSLELFGFCSLDKVRTGIWISEHQVARCHCSNTCAELVHVLDARHLELFLEEGYKNGRWQYEEIGYDCIPFHQDAAIGAIFDLTRMWSPTTSQILTAKSWAGPAPFKAKIGSHAVAYSTELAENDGILVRYQVMKDDNGKLVSLRISTYVI</sequence>
<keyword evidence="2" id="KW-1185">Reference proteome</keyword>
<dbReference type="EMBL" id="JAMRDG010000001">
    <property type="protein sequence ID" value="KAJ3701145.1"/>
    <property type="molecule type" value="Genomic_DNA"/>
</dbReference>
<reference evidence="1 2" key="1">
    <citation type="journal article" date="2022" name="Cell">
        <title>Repeat-based holocentromeres influence genome architecture and karyotype evolution.</title>
        <authorList>
            <person name="Hofstatter P.G."/>
            <person name="Thangavel G."/>
            <person name="Lux T."/>
            <person name="Neumann P."/>
            <person name="Vondrak T."/>
            <person name="Novak P."/>
            <person name="Zhang M."/>
            <person name="Costa L."/>
            <person name="Castellani M."/>
            <person name="Scott A."/>
            <person name="Toegelov H."/>
            <person name="Fuchs J."/>
            <person name="Mata-Sucre Y."/>
            <person name="Dias Y."/>
            <person name="Vanzela A.L.L."/>
            <person name="Huettel B."/>
            <person name="Almeida C.C.S."/>
            <person name="Simkova H."/>
            <person name="Souza G."/>
            <person name="Pedrosa-Harand A."/>
            <person name="Macas J."/>
            <person name="Mayer K.F.X."/>
            <person name="Houben A."/>
            <person name="Marques A."/>
        </authorList>
    </citation>
    <scope>NUCLEOTIDE SEQUENCE [LARGE SCALE GENOMIC DNA]</scope>
    <source>
        <strain evidence="1">RhyTen1mFocal</strain>
    </source>
</reference>
<dbReference type="Proteomes" id="UP001210211">
    <property type="component" value="Unassembled WGS sequence"/>
</dbReference>
<organism evidence="1 2">
    <name type="scientific">Rhynchospora tenuis</name>
    <dbReference type="NCBI Taxonomy" id="198213"/>
    <lineage>
        <taxon>Eukaryota</taxon>
        <taxon>Viridiplantae</taxon>
        <taxon>Streptophyta</taxon>
        <taxon>Embryophyta</taxon>
        <taxon>Tracheophyta</taxon>
        <taxon>Spermatophyta</taxon>
        <taxon>Magnoliopsida</taxon>
        <taxon>Liliopsida</taxon>
        <taxon>Poales</taxon>
        <taxon>Cyperaceae</taxon>
        <taxon>Cyperoideae</taxon>
        <taxon>Rhynchosporeae</taxon>
        <taxon>Rhynchospora</taxon>
    </lineage>
</organism>
<comment type="caution">
    <text evidence="1">The sequence shown here is derived from an EMBL/GenBank/DDBJ whole genome shotgun (WGS) entry which is preliminary data.</text>
</comment>
<evidence type="ECO:0000313" key="2">
    <source>
        <dbReference type="Proteomes" id="UP001210211"/>
    </source>
</evidence>
<proteinExistence type="predicted"/>